<reference evidence="1" key="1">
    <citation type="submission" date="2018-02" db="EMBL/GenBank/DDBJ databases">
        <title>Rhizophora mucronata_Transcriptome.</title>
        <authorList>
            <person name="Meera S.P."/>
            <person name="Sreeshan A."/>
            <person name="Augustine A."/>
        </authorList>
    </citation>
    <scope>NUCLEOTIDE SEQUENCE</scope>
    <source>
        <tissue evidence="1">Leaf</tissue>
    </source>
</reference>
<protein>
    <submittedName>
        <fullName evidence="1">Uncharacterized protein</fullName>
    </submittedName>
</protein>
<dbReference type="EMBL" id="GGEC01065735">
    <property type="protein sequence ID" value="MBX46219.1"/>
    <property type="molecule type" value="Transcribed_RNA"/>
</dbReference>
<evidence type="ECO:0000313" key="1">
    <source>
        <dbReference type="EMBL" id="MBX46219.1"/>
    </source>
</evidence>
<organism evidence="1">
    <name type="scientific">Rhizophora mucronata</name>
    <name type="common">Asiatic mangrove</name>
    <dbReference type="NCBI Taxonomy" id="61149"/>
    <lineage>
        <taxon>Eukaryota</taxon>
        <taxon>Viridiplantae</taxon>
        <taxon>Streptophyta</taxon>
        <taxon>Embryophyta</taxon>
        <taxon>Tracheophyta</taxon>
        <taxon>Spermatophyta</taxon>
        <taxon>Magnoliopsida</taxon>
        <taxon>eudicotyledons</taxon>
        <taxon>Gunneridae</taxon>
        <taxon>Pentapetalae</taxon>
        <taxon>rosids</taxon>
        <taxon>fabids</taxon>
        <taxon>Malpighiales</taxon>
        <taxon>Rhizophoraceae</taxon>
        <taxon>Rhizophora</taxon>
    </lineage>
</organism>
<name>A0A2P2NUV7_RHIMU</name>
<proteinExistence type="predicted"/>
<dbReference type="AlphaFoldDB" id="A0A2P2NUV7"/>
<sequence length="21" mass="2630">MFKLLFLGVYHTHFLIFFNQN</sequence>
<accession>A0A2P2NUV7</accession>